<sequence>MPSTKPLTSTLGRLRTPATTQLTQQGRLLPFAMQTRSATGKGTNDGDLGGPGGQESYPHSKGEHRRYAAITAAAVLTGGGVLMFMSGGPKEAVNKAGNKS</sequence>
<keyword evidence="2" id="KW-0812">Transmembrane</keyword>
<proteinExistence type="predicted"/>
<evidence type="ECO:0000313" key="3">
    <source>
        <dbReference type="EMBL" id="KAJ9137204.1"/>
    </source>
</evidence>
<reference evidence="3" key="1">
    <citation type="submission" date="2022-07" db="EMBL/GenBank/DDBJ databases">
        <title>Fungi with potential for degradation of polypropylene.</title>
        <authorList>
            <person name="Gostincar C."/>
        </authorList>
    </citation>
    <scope>NUCLEOTIDE SEQUENCE</scope>
    <source>
        <strain evidence="3">EXF-13287</strain>
    </source>
</reference>
<organism evidence="3 4">
    <name type="scientific">Coniochaeta hoffmannii</name>
    <dbReference type="NCBI Taxonomy" id="91930"/>
    <lineage>
        <taxon>Eukaryota</taxon>
        <taxon>Fungi</taxon>
        <taxon>Dikarya</taxon>
        <taxon>Ascomycota</taxon>
        <taxon>Pezizomycotina</taxon>
        <taxon>Sordariomycetes</taxon>
        <taxon>Sordariomycetidae</taxon>
        <taxon>Coniochaetales</taxon>
        <taxon>Coniochaetaceae</taxon>
        <taxon>Coniochaeta</taxon>
    </lineage>
</organism>
<name>A0AA38R656_9PEZI</name>
<keyword evidence="4" id="KW-1185">Reference proteome</keyword>
<evidence type="ECO:0000256" key="2">
    <source>
        <dbReference type="SAM" id="Phobius"/>
    </source>
</evidence>
<dbReference type="EMBL" id="JANBVN010000163">
    <property type="protein sequence ID" value="KAJ9137204.1"/>
    <property type="molecule type" value="Genomic_DNA"/>
</dbReference>
<feature type="region of interest" description="Disordered" evidence="1">
    <location>
        <begin position="34"/>
        <end position="63"/>
    </location>
</feature>
<keyword evidence="2" id="KW-0472">Membrane</keyword>
<dbReference type="Proteomes" id="UP001174691">
    <property type="component" value="Unassembled WGS sequence"/>
</dbReference>
<comment type="caution">
    <text evidence="3">The sequence shown here is derived from an EMBL/GenBank/DDBJ whole genome shotgun (WGS) entry which is preliminary data.</text>
</comment>
<evidence type="ECO:0000256" key="1">
    <source>
        <dbReference type="SAM" id="MobiDB-lite"/>
    </source>
</evidence>
<keyword evidence="2" id="KW-1133">Transmembrane helix</keyword>
<gene>
    <name evidence="3" type="ORF">NKR19_g8295</name>
</gene>
<accession>A0AA38R656</accession>
<protein>
    <submittedName>
        <fullName evidence="3">Uncharacterized protein</fullName>
    </submittedName>
</protein>
<dbReference type="AlphaFoldDB" id="A0AA38R656"/>
<feature type="transmembrane region" description="Helical" evidence="2">
    <location>
        <begin position="67"/>
        <end position="85"/>
    </location>
</feature>
<evidence type="ECO:0000313" key="4">
    <source>
        <dbReference type="Proteomes" id="UP001174691"/>
    </source>
</evidence>